<dbReference type="InterPro" id="IPR051120">
    <property type="entry name" value="ABC_AA/LPS_Transport"/>
</dbReference>
<evidence type="ECO:0000256" key="4">
    <source>
        <dbReference type="SAM" id="MobiDB-lite"/>
    </source>
</evidence>
<feature type="region of interest" description="Disordered" evidence="4">
    <location>
        <begin position="303"/>
        <end position="337"/>
    </location>
</feature>
<dbReference type="GO" id="GO:0005886">
    <property type="term" value="C:plasma membrane"/>
    <property type="evidence" value="ECO:0007669"/>
    <property type="project" value="TreeGrafter"/>
</dbReference>
<dbReference type="InterPro" id="IPR027417">
    <property type="entry name" value="P-loop_NTPase"/>
</dbReference>
<keyword evidence="1" id="KW-0813">Transport</keyword>
<dbReference type="EMBL" id="CP047156">
    <property type="protein sequence ID" value="QHC01125.1"/>
    <property type="molecule type" value="Genomic_DNA"/>
</dbReference>
<dbReference type="InterPro" id="IPR003439">
    <property type="entry name" value="ABC_transporter-like_ATP-bd"/>
</dbReference>
<evidence type="ECO:0000256" key="3">
    <source>
        <dbReference type="ARBA" id="ARBA00022840"/>
    </source>
</evidence>
<dbReference type="PANTHER" id="PTHR45772:SF1">
    <property type="entry name" value="ABC TRANSPORTER ATP-BINDING PROTEIN"/>
    <property type="match status" value="1"/>
</dbReference>
<evidence type="ECO:0000256" key="1">
    <source>
        <dbReference type="ARBA" id="ARBA00022448"/>
    </source>
</evidence>
<name>A0A7L4YPB7_9ACTN</name>
<dbReference type="FunFam" id="3.40.50.300:FF:000421">
    <property type="entry name" value="Branched-chain amino acid ABC transporter ATP-binding protein"/>
    <property type="match status" value="1"/>
</dbReference>
<proteinExistence type="predicted"/>
<evidence type="ECO:0000313" key="7">
    <source>
        <dbReference type="Proteomes" id="UP000463857"/>
    </source>
</evidence>
<dbReference type="SUPFAM" id="SSF52540">
    <property type="entry name" value="P-loop containing nucleoside triphosphate hydrolases"/>
    <property type="match status" value="1"/>
</dbReference>
<dbReference type="AlphaFoldDB" id="A0A7L4YPB7"/>
<dbReference type="GO" id="GO:0005524">
    <property type="term" value="F:ATP binding"/>
    <property type="evidence" value="ECO:0007669"/>
    <property type="project" value="UniProtKB-KW"/>
</dbReference>
<organism evidence="6 7">
    <name type="scientific">Epidermidibacterium keratini</name>
    <dbReference type="NCBI Taxonomy" id="1891644"/>
    <lineage>
        <taxon>Bacteria</taxon>
        <taxon>Bacillati</taxon>
        <taxon>Actinomycetota</taxon>
        <taxon>Actinomycetes</taxon>
        <taxon>Sporichthyales</taxon>
        <taxon>Sporichthyaceae</taxon>
        <taxon>Epidermidibacterium</taxon>
    </lineage>
</organism>
<dbReference type="PANTHER" id="PTHR45772">
    <property type="entry name" value="CONSERVED COMPONENT OF ABC TRANSPORTER FOR NATURAL AMINO ACIDS-RELATED"/>
    <property type="match status" value="1"/>
</dbReference>
<evidence type="ECO:0000256" key="2">
    <source>
        <dbReference type="ARBA" id="ARBA00022741"/>
    </source>
</evidence>
<dbReference type="GO" id="GO:0016887">
    <property type="term" value="F:ATP hydrolysis activity"/>
    <property type="evidence" value="ECO:0007669"/>
    <property type="project" value="InterPro"/>
</dbReference>
<keyword evidence="7" id="KW-1185">Reference proteome</keyword>
<dbReference type="CDD" id="cd03219">
    <property type="entry name" value="ABC_Mj1267_LivG_branched"/>
    <property type="match status" value="1"/>
</dbReference>
<reference evidence="6 7" key="1">
    <citation type="journal article" date="2018" name="Int. J. Syst. Evol. Microbiol.">
        <title>Epidermidibacterium keratini gen. nov., sp. nov., a member of the family Sporichthyaceae, isolated from keratin epidermis.</title>
        <authorList>
            <person name="Lee D.G."/>
            <person name="Trujillo M.E."/>
            <person name="Kang S."/>
            <person name="Nam J.J."/>
            <person name="Kim Y.J."/>
        </authorList>
    </citation>
    <scope>NUCLEOTIDE SEQUENCE [LARGE SCALE GENOMIC DNA]</scope>
    <source>
        <strain evidence="6 7">EPI-7</strain>
    </source>
</reference>
<gene>
    <name evidence="6" type="ORF">EK0264_13035</name>
</gene>
<dbReference type="Proteomes" id="UP000463857">
    <property type="component" value="Chromosome"/>
</dbReference>
<protein>
    <submittedName>
        <fullName evidence="6">ATP-binding cassette domain-containing protein</fullName>
    </submittedName>
</protein>
<feature type="domain" description="ABC transporter" evidence="5">
    <location>
        <begin position="30"/>
        <end position="278"/>
    </location>
</feature>
<accession>A0A7L4YPB7</accession>
<dbReference type="Pfam" id="PF12399">
    <property type="entry name" value="BCA_ABC_TP_C"/>
    <property type="match status" value="1"/>
</dbReference>
<dbReference type="KEGG" id="eke:EK0264_13035"/>
<evidence type="ECO:0000259" key="5">
    <source>
        <dbReference type="PROSITE" id="PS50893"/>
    </source>
</evidence>
<dbReference type="RefSeq" id="WP_159546262.1">
    <property type="nucleotide sequence ID" value="NZ_CP047156.1"/>
</dbReference>
<dbReference type="PROSITE" id="PS50893">
    <property type="entry name" value="ABC_TRANSPORTER_2"/>
    <property type="match status" value="1"/>
</dbReference>
<dbReference type="Gene3D" id="3.40.50.300">
    <property type="entry name" value="P-loop containing nucleotide triphosphate hydrolases"/>
    <property type="match status" value="1"/>
</dbReference>
<dbReference type="Pfam" id="PF00005">
    <property type="entry name" value="ABC_tran"/>
    <property type="match status" value="1"/>
</dbReference>
<keyword evidence="2" id="KW-0547">Nucleotide-binding</keyword>
<keyword evidence="3 6" id="KW-0067">ATP-binding</keyword>
<evidence type="ECO:0000313" key="6">
    <source>
        <dbReference type="EMBL" id="QHC01125.1"/>
    </source>
</evidence>
<sequence length="337" mass="35460">MSDFSSTETVDPTISRATRAATEALGVPALVVDDVTVQFGGIVALNHVSFTIEPGTIHALIGPNGAGKSTCFNAITGVYRTRTGSVTFGDAVLTKLPASRIASQGVGRAFQNLALSPSSTVLDNVMLGRYHLTKGGFFSAALRLPWTMREERRHKERAAAICEFLGISQFLHTPAGLLPYGVQKRVDIARALACEPKLLMLDEPAAGMNSAETDNLAELIKDVRDEIGVSIMLVEHDMSLVMGVADHITVLDFGKRIADGVPSEIQQDEAVIRAYLGAEEDEITDEAIEAEIAAENAAAGTGDIAAGEHVGTGTADADDVSSGAGASPVDPESEKTR</sequence>
<dbReference type="OrthoDB" id="4350300at2"/>
<dbReference type="InterPro" id="IPR032823">
    <property type="entry name" value="BCA_ABC_TP_C"/>
</dbReference>
<dbReference type="SMART" id="SM00382">
    <property type="entry name" value="AAA"/>
    <property type="match status" value="1"/>
</dbReference>
<dbReference type="InParanoid" id="A0A7L4YPB7"/>
<dbReference type="InterPro" id="IPR003593">
    <property type="entry name" value="AAA+_ATPase"/>
</dbReference>